<keyword evidence="5" id="KW-1185">Reference proteome</keyword>
<name>A0ABR1YJW7_9PEZI</name>
<evidence type="ECO:0000259" key="3">
    <source>
        <dbReference type="Pfam" id="PF01370"/>
    </source>
</evidence>
<organism evidence="4 5">
    <name type="scientific">Phyllosticta capitalensis</name>
    <dbReference type="NCBI Taxonomy" id="121624"/>
    <lineage>
        <taxon>Eukaryota</taxon>
        <taxon>Fungi</taxon>
        <taxon>Dikarya</taxon>
        <taxon>Ascomycota</taxon>
        <taxon>Pezizomycotina</taxon>
        <taxon>Dothideomycetes</taxon>
        <taxon>Dothideomycetes incertae sedis</taxon>
        <taxon>Botryosphaeriales</taxon>
        <taxon>Phyllostictaceae</taxon>
        <taxon>Phyllosticta</taxon>
    </lineage>
</organism>
<dbReference type="Pfam" id="PF01370">
    <property type="entry name" value="Epimerase"/>
    <property type="match status" value="1"/>
</dbReference>
<evidence type="ECO:0000313" key="5">
    <source>
        <dbReference type="Proteomes" id="UP001492380"/>
    </source>
</evidence>
<proteinExistence type="inferred from homology"/>
<comment type="caution">
    <text evidence="4">The sequence shown here is derived from an EMBL/GenBank/DDBJ whole genome shotgun (WGS) entry which is preliminary data.</text>
</comment>
<dbReference type="InterPro" id="IPR001509">
    <property type="entry name" value="Epimerase_deHydtase"/>
</dbReference>
<sequence length="324" mass="35375">MAGNLVFITGAAGFVGAHVVNAALEAGYRVRGSVRREAQIDQLKKQFGSKAAEFVLVRDITQPDAYDGVLDGVDYIFHVASPLPGQANDYKKALIEPAVLGTTTILEAASKVPSIKRVVITSSVVDLIHESIFVKGGAVVEDLEDEIHFDADQDFPDSQTAYRASKVLARQAAEKFMAKKSPRFSMVSIHPVYIYGRNLLQSSPDQISGTNAALWLSLTGPEQKTSGGTFVHVRDVAELQIKALRPDIPSGERFLASGGKMDWDEAKAFVKEKYPSVQLGTSPEPQFKIPVDSSKAERVFGMKWRPWKEAVSEVVEQQLGISKL</sequence>
<dbReference type="EMBL" id="JBBWRZ010000007">
    <property type="protein sequence ID" value="KAK8232068.1"/>
    <property type="molecule type" value="Genomic_DNA"/>
</dbReference>
<accession>A0ABR1YJW7</accession>
<dbReference type="PANTHER" id="PTHR10366:SF812">
    <property type="entry name" value="VPS9 DOMAIN-CONTAINING PROTEIN"/>
    <property type="match status" value="1"/>
</dbReference>
<reference evidence="4 5" key="1">
    <citation type="submission" date="2024-04" db="EMBL/GenBank/DDBJ databases">
        <title>Phyllosticta paracitricarpa is synonymous to the EU quarantine fungus P. citricarpa based on phylogenomic analyses.</title>
        <authorList>
            <consortium name="Lawrence Berkeley National Laboratory"/>
            <person name="Van Ingen-Buijs V.A."/>
            <person name="Van Westerhoven A.C."/>
            <person name="Haridas S."/>
            <person name="Skiadas P."/>
            <person name="Martin F."/>
            <person name="Groenewald J.Z."/>
            <person name="Crous P.W."/>
            <person name="Seidl M.F."/>
        </authorList>
    </citation>
    <scope>NUCLEOTIDE SEQUENCE [LARGE SCALE GENOMIC DNA]</scope>
    <source>
        <strain evidence="4 5">CBS 123374</strain>
    </source>
</reference>
<dbReference type="InterPro" id="IPR050425">
    <property type="entry name" value="NAD(P)_dehydrat-like"/>
</dbReference>
<evidence type="ECO:0000256" key="2">
    <source>
        <dbReference type="ARBA" id="ARBA00023445"/>
    </source>
</evidence>
<evidence type="ECO:0000313" key="4">
    <source>
        <dbReference type="EMBL" id="KAK8232068.1"/>
    </source>
</evidence>
<protein>
    <recommendedName>
        <fullName evidence="3">NAD-dependent epimerase/dehydratase domain-containing protein</fullName>
    </recommendedName>
</protein>
<feature type="domain" description="NAD-dependent epimerase/dehydratase" evidence="3">
    <location>
        <begin position="6"/>
        <end position="246"/>
    </location>
</feature>
<keyword evidence="1" id="KW-0560">Oxidoreductase</keyword>
<dbReference type="Gene3D" id="3.40.50.720">
    <property type="entry name" value="NAD(P)-binding Rossmann-like Domain"/>
    <property type="match status" value="1"/>
</dbReference>
<comment type="similarity">
    <text evidence="2">Belongs to the NAD(P)-dependent epimerase/dehydratase family. Dihydroflavonol-4-reductase subfamily.</text>
</comment>
<gene>
    <name evidence="4" type="ORF">HDK90DRAFT_296326</name>
</gene>
<dbReference type="PANTHER" id="PTHR10366">
    <property type="entry name" value="NAD DEPENDENT EPIMERASE/DEHYDRATASE"/>
    <property type="match status" value="1"/>
</dbReference>
<dbReference type="InterPro" id="IPR036291">
    <property type="entry name" value="NAD(P)-bd_dom_sf"/>
</dbReference>
<dbReference type="Proteomes" id="UP001492380">
    <property type="component" value="Unassembled WGS sequence"/>
</dbReference>
<evidence type="ECO:0000256" key="1">
    <source>
        <dbReference type="ARBA" id="ARBA00023002"/>
    </source>
</evidence>
<dbReference type="SUPFAM" id="SSF51735">
    <property type="entry name" value="NAD(P)-binding Rossmann-fold domains"/>
    <property type="match status" value="1"/>
</dbReference>